<feature type="non-terminal residue" evidence="2">
    <location>
        <position position="49"/>
    </location>
</feature>
<keyword evidence="1" id="KW-0812">Transmembrane</keyword>
<protein>
    <submittedName>
        <fullName evidence="2">Uncharacterized protein</fullName>
    </submittedName>
</protein>
<keyword evidence="1" id="KW-0472">Membrane</keyword>
<organism evidence="2">
    <name type="scientific">marine sediment metagenome</name>
    <dbReference type="NCBI Taxonomy" id="412755"/>
    <lineage>
        <taxon>unclassified sequences</taxon>
        <taxon>metagenomes</taxon>
        <taxon>ecological metagenomes</taxon>
    </lineage>
</organism>
<gene>
    <name evidence="2" type="ORF">S06H3_21671</name>
</gene>
<reference evidence="2" key="1">
    <citation type="journal article" date="2014" name="Front. Microbiol.">
        <title>High frequency of phylogenetically diverse reductive dehalogenase-homologous genes in deep subseafloor sedimentary metagenomes.</title>
        <authorList>
            <person name="Kawai M."/>
            <person name="Futagami T."/>
            <person name="Toyoda A."/>
            <person name="Takaki Y."/>
            <person name="Nishi S."/>
            <person name="Hori S."/>
            <person name="Arai W."/>
            <person name="Tsubouchi T."/>
            <person name="Morono Y."/>
            <person name="Uchiyama I."/>
            <person name="Ito T."/>
            <person name="Fujiyama A."/>
            <person name="Inagaki F."/>
            <person name="Takami H."/>
        </authorList>
    </citation>
    <scope>NUCLEOTIDE SEQUENCE</scope>
    <source>
        <strain evidence="2">Expedition CK06-06</strain>
    </source>
</reference>
<proteinExistence type="predicted"/>
<feature type="transmembrane region" description="Helical" evidence="1">
    <location>
        <begin position="12"/>
        <end position="32"/>
    </location>
</feature>
<sequence>MFKLVGTTETLILVLVAAMIILPVWMIISAYNKRVNQIEELREEVEKLK</sequence>
<accession>X1KM28</accession>
<evidence type="ECO:0000256" key="1">
    <source>
        <dbReference type="SAM" id="Phobius"/>
    </source>
</evidence>
<dbReference type="AlphaFoldDB" id="X1KM28"/>
<evidence type="ECO:0000313" key="2">
    <source>
        <dbReference type="EMBL" id="GAI07733.1"/>
    </source>
</evidence>
<dbReference type="EMBL" id="BARV01011418">
    <property type="protein sequence ID" value="GAI07733.1"/>
    <property type="molecule type" value="Genomic_DNA"/>
</dbReference>
<comment type="caution">
    <text evidence="2">The sequence shown here is derived from an EMBL/GenBank/DDBJ whole genome shotgun (WGS) entry which is preliminary data.</text>
</comment>
<keyword evidence="1" id="KW-1133">Transmembrane helix</keyword>
<name>X1KM28_9ZZZZ</name>